<organism evidence="1 2">
    <name type="scientific">Cohaesibacter gelatinilyticus</name>
    <dbReference type="NCBI Taxonomy" id="372072"/>
    <lineage>
        <taxon>Bacteria</taxon>
        <taxon>Pseudomonadati</taxon>
        <taxon>Pseudomonadota</taxon>
        <taxon>Alphaproteobacteria</taxon>
        <taxon>Hyphomicrobiales</taxon>
        <taxon>Cohaesibacteraceae</taxon>
    </lineage>
</organism>
<evidence type="ECO:0000313" key="1">
    <source>
        <dbReference type="EMBL" id="SNZ20050.1"/>
    </source>
</evidence>
<proteinExistence type="predicted"/>
<name>A0A285PE65_9HYPH</name>
<dbReference type="AlphaFoldDB" id="A0A285PE65"/>
<dbReference type="Proteomes" id="UP000219439">
    <property type="component" value="Unassembled WGS sequence"/>
</dbReference>
<reference evidence="1 2" key="1">
    <citation type="submission" date="2017-09" db="EMBL/GenBank/DDBJ databases">
        <authorList>
            <person name="Ehlers B."/>
            <person name="Leendertz F.H."/>
        </authorList>
    </citation>
    <scope>NUCLEOTIDE SEQUENCE [LARGE SCALE GENOMIC DNA]</scope>
    <source>
        <strain evidence="1 2">DSM 18289</strain>
    </source>
</reference>
<keyword evidence="2" id="KW-1185">Reference proteome</keyword>
<sequence>MAGLIIRSIKKSTALTGCALLHSTRQKRKFSPGLKSSRRRLAILLRKFVHADQIAENVDERI</sequence>
<accession>A0A285PE65</accession>
<dbReference type="EMBL" id="OBEL01000003">
    <property type="protein sequence ID" value="SNZ20050.1"/>
    <property type="molecule type" value="Genomic_DNA"/>
</dbReference>
<protein>
    <submittedName>
        <fullName evidence="1">Uncharacterized protein</fullName>
    </submittedName>
</protein>
<evidence type="ECO:0000313" key="2">
    <source>
        <dbReference type="Proteomes" id="UP000219439"/>
    </source>
</evidence>
<gene>
    <name evidence="1" type="ORF">SAMN06265368_3148</name>
</gene>